<evidence type="ECO:0000313" key="1">
    <source>
        <dbReference type="EMBL" id="SEO86963.1"/>
    </source>
</evidence>
<evidence type="ECO:0000313" key="2">
    <source>
        <dbReference type="Proteomes" id="UP000199126"/>
    </source>
</evidence>
<dbReference type="InterPro" id="IPR043827">
    <property type="entry name" value="DUF5804"/>
</dbReference>
<organism evidence="1 2">
    <name type="scientific">Halogranum amylolyticum</name>
    <dbReference type="NCBI Taxonomy" id="660520"/>
    <lineage>
        <taxon>Archaea</taxon>
        <taxon>Methanobacteriati</taxon>
        <taxon>Methanobacteriota</taxon>
        <taxon>Stenosarchaea group</taxon>
        <taxon>Halobacteria</taxon>
        <taxon>Halobacteriales</taxon>
        <taxon>Haloferacaceae</taxon>
    </lineage>
</organism>
<name>A0A1H8T8Z5_9EURY</name>
<protein>
    <submittedName>
        <fullName evidence="1">Uncharacterized protein</fullName>
    </submittedName>
</protein>
<dbReference type="RefSeq" id="WP_089824854.1">
    <property type="nucleotide sequence ID" value="NZ_FODV01000006.1"/>
</dbReference>
<dbReference type="EMBL" id="FODV01000006">
    <property type="protein sequence ID" value="SEO86963.1"/>
    <property type="molecule type" value="Genomic_DNA"/>
</dbReference>
<accession>A0A1H8T8Z5</accession>
<reference evidence="2" key="1">
    <citation type="submission" date="2016-10" db="EMBL/GenBank/DDBJ databases">
        <authorList>
            <person name="Varghese N."/>
            <person name="Submissions S."/>
        </authorList>
    </citation>
    <scope>NUCLEOTIDE SEQUENCE [LARGE SCALE GENOMIC DNA]</scope>
    <source>
        <strain evidence="2">CGMCC 1.10121</strain>
    </source>
</reference>
<dbReference type="AlphaFoldDB" id="A0A1H8T8Z5"/>
<keyword evidence="2" id="KW-1185">Reference proteome</keyword>
<dbReference type="OrthoDB" id="170224at2157"/>
<dbReference type="Proteomes" id="UP000199126">
    <property type="component" value="Unassembled WGS sequence"/>
</dbReference>
<dbReference type="Pfam" id="PF19120">
    <property type="entry name" value="DUF5804"/>
    <property type="match status" value="1"/>
</dbReference>
<sequence>MTRVCLVGAADVDLGYELLSRETARAALSTYQLEEPFENALALDTVSVGAAVSLLNDLNWYLVRYVDAALVREPSISPDEWLSRELATAIRESAVDPADTGDLLKVYGVDDGELVEPMFLTRVDGEMPEYDLRDVDDTVVVRVTEAEFGG</sequence>
<gene>
    <name evidence="1" type="ORF">SAMN04487948_10670</name>
</gene>
<proteinExistence type="predicted"/>